<dbReference type="AlphaFoldDB" id="A0AAD1XNX7"/>
<accession>A0AAD1XNX7</accession>
<protein>
    <submittedName>
        <fullName evidence="2">Uncharacterized protein</fullName>
    </submittedName>
</protein>
<dbReference type="Proteomes" id="UP001295684">
    <property type="component" value="Unassembled WGS sequence"/>
</dbReference>
<evidence type="ECO:0000313" key="2">
    <source>
        <dbReference type="EMBL" id="CAI2376014.1"/>
    </source>
</evidence>
<evidence type="ECO:0000313" key="3">
    <source>
        <dbReference type="Proteomes" id="UP001295684"/>
    </source>
</evidence>
<name>A0AAD1XNX7_EUPCR</name>
<feature type="compositionally biased region" description="Polar residues" evidence="1">
    <location>
        <begin position="147"/>
        <end position="162"/>
    </location>
</feature>
<reference evidence="2" key="1">
    <citation type="submission" date="2023-07" db="EMBL/GenBank/DDBJ databases">
        <authorList>
            <consortium name="AG Swart"/>
            <person name="Singh M."/>
            <person name="Singh A."/>
            <person name="Seah K."/>
            <person name="Emmerich C."/>
        </authorList>
    </citation>
    <scope>NUCLEOTIDE SEQUENCE</scope>
    <source>
        <strain evidence="2">DP1</strain>
    </source>
</reference>
<evidence type="ECO:0000256" key="1">
    <source>
        <dbReference type="SAM" id="MobiDB-lite"/>
    </source>
</evidence>
<gene>
    <name evidence="2" type="ORF">ECRASSUSDP1_LOCUS17382</name>
</gene>
<proteinExistence type="predicted"/>
<sequence>MCKSMSLKYMNKPQSETEMNRIFVKCIKNSMVLLLNYRSSRCKLLERFVHPATHWTHHLCMMVITSIANQHQRSKQKQHPIAEQIKNLYQSVFVKASNRSSEDEDQEELKSDQISSDEFSDLHSFDPGASSDNSSDDSFGENGLFKSASSQEINTSQVSMSSEDGPIFEPYHENHSESEESNNSSESDVENESF</sequence>
<dbReference type="EMBL" id="CAMPGE010017543">
    <property type="protein sequence ID" value="CAI2376014.1"/>
    <property type="molecule type" value="Genomic_DNA"/>
</dbReference>
<comment type="caution">
    <text evidence="2">The sequence shown here is derived from an EMBL/GenBank/DDBJ whole genome shotgun (WGS) entry which is preliminary data.</text>
</comment>
<organism evidence="2 3">
    <name type="scientific">Euplotes crassus</name>
    <dbReference type="NCBI Taxonomy" id="5936"/>
    <lineage>
        <taxon>Eukaryota</taxon>
        <taxon>Sar</taxon>
        <taxon>Alveolata</taxon>
        <taxon>Ciliophora</taxon>
        <taxon>Intramacronucleata</taxon>
        <taxon>Spirotrichea</taxon>
        <taxon>Hypotrichia</taxon>
        <taxon>Euplotida</taxon>
        <taxon>Euplotidae</taxon>
        <taxon>Moneuplotes</taxon>
    </lineage>
</organism>
<keyword evidence="3" id="KW-1185">Reference proteome</keyword>
<feature type="region of interest" description="Disordered" evidence="1">
    <location>
        <begin position="96"/>
        <end position="194"/>
    </location>
</feature>